<evidence type="ECO:0000313" key="2">
    <source>
        <dbReference type="Proteomes" id="UP000824890"/>
    </source>
</evidence>
<organism evidence="1 2">
    <name type="scientific">Brassica napus</name>
    <name type="common">Rape</name>
    <dbReference type="NCBI Taxonomy" id="3708"/>
    <lineage>
        <taxon>Eukaryota</taxon>
        <taxon>Viridiplantae</taxon>
        <taxon>Streptophyta</taxon>
        <taxon>Embryophyta</taxon>
        <taxon>Tracheophyta</taxon>
        <taxon>Spermatophyta</taxon>
        <taxon>Magnoliopsida</taxon>
        <taxon>eudicotyledons</taxon>
        <taxon>Gunneridae</taxon>
        <taxon>Pentapetalae</taxon>
        <taxon>rosids</taxon>
        <taxon>malvids</taxon>
        <taxon>Brassicales</taxon>
        <taxon>Brassicaceae</taxon>
        <taxon>Brassiceae</taxon>
        <taxon>Brassica</taxon>
    </lineage>
</organism>
<proteinExistence type="predicted"/>
<name>A0ABQ8E300_BRANA</name>
<feature type="non-terminal residue" evidence="1">
    <location>
        <position position="1"/>
    </location>
</feature>
<dbReference type="Proteomes" id="UP000824890">
    <property type="component" value="Unassembled WGS sequence"/>
</dbReference>
<comment type="caution">
    <text evidence="1">The sequence shown here is derived from an EMBL/GenBank/DDBJ whole genome shotgun (WGS) entry which is preliminary data.</text>
</comment>
<sequence length="94" mass="10881">LPEEIVKLQTNDDDEEDESMKPQVVTIHKIFSNANMPLNFDEINEKEGSNDDYDGEDHRRFNLESLRLCITDDFKVNKASHAQKFLIASRLNEA</sequence>
<protein>
    <submittedName>
        <fullName evidence="1">Uncharacterized protein</fullName>
    </submittedName>
</protein>
<reference evidence="1 2" key="1">
    <citation type="submission" date="2021-05" db="EMBL/GenBank/DDBJ databases">
        <title>Genome Assembly of Synthetic Allotetraploid Brassica napus Reveals Homoeologous Exchanges between Subgenomes.</title>
        <authorList>
            <person name="Davis J.T."/>
        </authorList>
    </citation>
    <scope>NUCLEOTIDE SEQUENCE [LARGE SCALE GENOMIC DNA]</scope>
    <source>
        <strain evidence="2">cv. Da-Ae</strain>
        <tissue evidence="1">Seedling</tissue>
    </source>
</reference>
<dbReference type="EMBL" id="JAGKQM010000003">
    <property type="protein sequence ID" value="KAH0935994.1"/>
    <property type="molecule type" value="Genomic_DNA"/>
</dbReference>
<gene>
    <name evidence="1" type="ORF">HID58_013111</name>
</gene>
<evidence type="ECO:0000313" key="1">
    <source>
        <dbReference type="EMBL" id="KAH0935994.1"/>
    </source>
</evidence>
<keyword evidence="2" id="KW-1185">Reference proteome</keyword>
<accession>A0ABQ8E300</accession>